<name>A0A2T9X1L6_9CREN</name>
<gene>
    <name evidence="1" type="ORF">DDW13_09485</name>
</gene>
<evidence type="ECO:0000313" key="1">
    <source>
        <dbReference type="EMBL" id="PVU73974.1"/>
    </source>
</evidence>
<dbReference type="Pfam" id="PF06348">
    <property type="entry name" value="DUF1059"/>
    <property type="match status" value="2"/>
</dbReference>
<dbReference type="InterPro" id="IPR009409">
    <property type="entry name" value="DUF1059"/>
</dbReference>
<reference evidence="1 2" key="1">
    <citation type="journal article" date="2015" name="Appl. Environ. Microbiol.">
        <title>Nanoarchaeota, Their Sulfolobales Host, and Nanoarchaeota Virus Distribution across Yellowstone National Park Hot Springs.</title>
        <authorList>
            <person name="Munson-McGee J.H."/>
            <person name="Field E.K."/>
            <person name="Bateson M."/>
            <person name="Rooney C."/>
            <person name="Stepanauskas R."/>
            <person name="Young M.J."/>
        </authorList>
    </citation>
    <scope>NUCLEOTIDE SEQUENCE [LARGE SCALE GENOMIC DNA]</scope>
    <source>
        <strain evidence="1">SCGC AC-742_N10</strain>
    </source>
</reference>
<sequence length="119" mass="13197">MMKYTFSCADIGMNCGFEIINAGSEEELLEMLKTHAKMDHGITSIPPELIDKIKKAIRKSGKYSFSCADIGMNCGFEIIGASSEDELLQQLSIHARMSHKMSNIPQDTINAIKQKIKVS</sequence>
<organism evidence="1 2">
    <name type="scientific">Acidianus hospitalis</name>
    <dbReference type="NCBI Taxonomy" id="563177"/>
    <lineage>
        <taxon>Archaea</taxon>
        <taxon>Thermoproteota</taxon>
        <taxon>Thermoprotei</taxon>
        <taxon>Sulfolobales</taxon>
        <taxon>Sulfolobaceae</taxon>
        <taxon>Acidianus</taxon>
    </lineage>
</organism>
<accession>A0A2T9X1L6</accession>
<dbReference type="EMBL" id="QEFD01000236">
    <property type="protein sequence ID" value="PVU73974.1"/>
    <property type="molecule type" value="Genomic_DNA"/>
</dbReference>
<protein>
    <submittedName>
        <fullName evidence="1">DUF1059 domain-containing protein</fullName>
    </submittedName>
</protein>
<proteinExistence type="predicted"/>
<dbReference type="Proteomes" id="UP000245638">
    <property type="component" value="Unassembled WGS sequence"/>
</dbReference>
<evidence type="ECO:0000313" key="2">
    <source>
        <dbReference type="Proteomes" id="UP000245638"/>
    </source>
</evidence>
<dbReference type="AlphaFoldDB" id="A0A2T9X1L6"/>
<comment type="caution">
    <text evidence="1">The sequence shown here is derived from an EMBL/GenBank/DDBJ whole genome shotgun (WGS) entry which is preliminary data.</text>
</comment>